<reference evidence="2" key="1">
    <citation type="submission" date="2016-10" db="EMBL/GenBank/DDBJ databases">
        <authorList>
            <person name="Varghese N."/>
            <person name="Submissions S."/>
        </authorList>
    </citation>
    <scope>NUCLEOTIDE SEQUENCE [LARGE SCALE GENOMIC DNA]</scope>
    <source>
        <strain evidence="2">DSM 8987</strain>
    </source>
</reference>
<gene>
    <name evidence="1" type="ORF">SAMN05661003_101182</name>
</gene>
<name>A0A1G6X9Y4_9BACT</name>
<sequence length="93" mass="10018">MKLLLPALLIFLLAFLGLSLGILFKRPGISGTCSSASKDPRLADLKCTCGREDSDASCDNSPTIEVICPQQNPEQYRQLLAGLNEPPQNSKNA</sequence>
<evidence type="ECO:0008006" key="3">
    <source>
        <dbReference type="Google" id="ProtNLM"/>
    </source>
</evidence>
<dbReference type="Proteomes" id="UP000243205">
    <property type="component" value="Unassembled WGS sequence"/>
</dbReference>
<evidence type="ECO:0000313" key="1">
    <source>
        <dbReference type="EMBL" id="SDD74663.1"/>
    </source>
</evidence>
<dbReference type="AlphaFoldDB" id="A0A1G6X9Y4"/>
<organism evidence="1 2">
    <name type="scientific">Desulfuromonas thiophila</name>
    <dbReference type="NCBI Taxonomy" id="57664"/>
    <lineage>
        <taxon>Bacteria</taxon>
        <taxon>Pseudomonadati</taxon>
        <taxon>Thermodesulfobacteriota</taxon>
        <taxon>Desulfuromonadia</taxon>
        <taxon>Desulfuromonadales</taxon>
        <taxon>Desulfuromonadaceae</taxon>
        <taxon>Desulfuromonas</taxon>
    </lineage>
</organism>
<proteinExistence type="predicted"/>
<evidence type="ECO:0000313" key="2">
    <source>
        <dbReference type="Proteomes" id="UP000243205"/>
    </source>
</evidence>
<keyword evidence="2" id="KW-1185">Reference proteome</keyword>
<dbReference type="RefSeq" id="WP_092075333.1">
    <property type="nucleotide sequence ID" value="NZ_CALFZY010000006.1"/>
</dbReference>
<accession>A0A1G6X9Y4</accession>
<protein>
    <recommendedName>
        <fullName evidence="3">Membrane or secreted protein</fullName>
    </recommendedName>
</protein>
<dbReference type="OrthoDB" id="9976332at2"/>
<dbReference type="EMBL" id="FNAQ01000001">
    <property type="protein sequence ID" value="SDD74663.1"/>
    <property type="molecule type" value="Genomic_DNA"/>
</dbReference>